<feature type="compositionally biased region" description="Polar residues" evidence="1">
    <location>
        <begin position="1"/>
        <end position="17"/>
    </location>
</feature>
<evidence type="ECO:0000313" key="2">
    <source>
        <dbReference type="EMBL" id="SDG03111.1"/>
    </source>
</evidence>
<dbReference type="OrthoDB" id="7020399at2"/>
<dbReference type="Proteomes" id="UP000243378">
    <property type="component" value="Unassembled WGS sequence"/>
</dbReference>
<dbReference type="EMBL" id="FNBM01000006">
    <property type="protein sequence ID" value="SDG03111.1"/>
    <property type="molecule type" value="Genomic_DNA"/>
</dbReference>
<protein>
    <submittedName>
        <fullName evidence="2">Uncharacterized protein</fullName>
    </submittedName>
</protein>
<proteinExistence type="predicted"/>
<reference evidence="2 3" key="1">
    <citation type="submission" date="2016-10" db="EMBL/GenBank/DDBJ databases">
        <authorList>
            <person name="de Groot N.N."/>
        </authorList>
    </citation>
    <scope>NUCLEOTIDE SEQUENCE [LARGE SCALE GENOMIC DNA]</scope>
    <source>
        <strain evidence="2 3">LMG 25475</strain>
    </source>
</reference>
<evidence type="ECO:0000256" key="1">
    <source>
        <dbReference type="SAM" id="MobiDB-lite"/>
    </source>
</evidence>
<organism evidence="2 3">
    <name type="scientific">Phytopseudomonas seleniipraecipitans</name>
    <dbReference type="NCBI Taxonomy" id="640205"/>
    <lineage>
        <taxon>Bacteria</taxon>
        <taxon>Pseudomonadati</taxon>
        <taxon>Pseudomonadota</taxon>
        <taxon>Gammaproteobacteria</taxon>
        <taxon>Pseudomonadales</taxon>
        <taxon>Pseudomonadaceae</taxon>
        <taxon>Phytopseudomonas</taxon>
    </lineage>
</organism>
<sequence>MSISTSRATAFSHTSKSGSHEVHLEFIWAHEMGGVAQAVVATFADGNGEQCKQFILQGPFSESGSARKAVIAKADAWFNCGRE</sequence>
<name>A0A1G7QX55_9GAMM</name>
<feature type="region of interest" description="Disordered" evidence="1">
    <location>
        <begin position="1"/>
        <end position="20"/>
    </location>
</feature>
<gene>
    <name evidence="2" type="ORF">SAMN05216381_2989</name>
</gene>
<accession>A0A1G7QX55</accession>
<dbReference type="RefSeq" id="WP_092369392.1">
    <property type="nucleotide sequence ID" value="NZ_FNBM01000006.1"/>
</dbReference>
<evidence type="ECO:0000313" key="3">
    <source>
        <dbReference type="Proteomes" id="UP000243378"/>
    </source>
</evidence>
<dbReference type="STRING" id="640205.SAMN05216381_2989"/>
<dbReference type="AlphaFoldDB" id="A0A1G7QX55"/>